<dbReference type="EMBL" id="CAKASE010000056">
    <property type="protein sequence ID" value="CAG9566095.1"/>
    <property type="molecule type" value="Genomic_DNA"/>
</dbReference>
<comment type="caution">
    <text evidence="2">The sequence shown here is derived from an EMBL/GenBank/DDBJ whole genome shotgun (WGS) entry which is preliminary data.</text>
</comment>
<accession>A0A8J2W3N2</accession>
<name>A0A8J2W3N2_9NEOP</name>
<feature type="compositionally biased region" description="Basic and acidic residues" evidence="1">
    <location>
        <begin position="75"/>
        <end position="89"/>
    </location>
</feature>
<dbReference type="AlphaFoldDB" id="A0A8J2W3N2"/>
<evidence type="ECO:0000256" key="1">
    <source>
        <dbReference type="SAM" id="MobiDB-lite"/>
    </source>
</evidence>
<organism evidence="2 3">
    <name type="scientific">Danaus chrysippus</name>
    <name type="common">African queen</name>
    <dbReference type="NCBI Taxonomy" id="151541"/>
    <lineage>
        <taxon>Eukaryota</taxon>
        <taxon>Metazoa</taxon>
        <taxon>Ecdysozoa</taxon>
        <taxon>Arthropoda</taxon>
        <taxon>Hexapoda</taxon>
        <taxon>Insecta</taxon>
        <taxon>Pterygota</taxon>
        <taxon>Neoptera</taxon>
        <taxon>Endopterygota</taxon>
        <taxon>Lepidoptera</taxon>
        <taxon>Glossata</taxon>
        <taxon>Ditrysia</taxon>
        <taxon>Papilionoidea</taxon>
        <taxon>Nymphalidae</taxon>
        <taxon>Danainae</taxon>
        <taxon>Danaini</taxon>
        <taxon>Danaina</taxon>
        <taxon>Danaus</taxon>
        <taxon>Anosia</taxon>
    </lineage>
</organism>
<evidence type="ECO:0000313" key="3">
    <source>
        <dbReference type="Proteomes" id="UP000789524"/>
    </source>
</evidence>
<protein>
    <submittedName>
        <fullName evidence="2">(African queen) hypothetical protein</fullName>
    </submittedName>
</protein>
<evidence type="ECO:0000313" key="2">
    <source>
        <dbReference type="EMBL" id="CAG9566095.1"/>
    </source>
</evidence>
<gene>
    <name evidence="2" type="ORF">DCHRY22_LOCUS6816</name>
</gene>
<dbReference type="Proteomes" id="UP000789524">
    <property type="component" value="Unassembled WGS sequence"/>
</dbReference>
<keyword evidence="3" id="KW-1185">Reference proteome</keyword>
<reference evidence="2" key="1">
    <citation type="submission" date="2021-09" db="EMBL/GenBank/DDBJ databases">
        <authorList>
            <person name="Martin H S."/>
        </authorList>
    </citation>
    <scope>NUCLEOTIDE SEQUENCE</scope>
</reference>
<sequence>MTAGLGRFATGAAGEGGFCVPEGDEGRELAAAAAGAFAAFEGDWGAEVDGVLEERFLFFLETTVVNPSSASLSELGREPDSEAEAEEHSMWELGVGTRDSDMNLRTNSGAIFRAKAVKVCGSRLGMVTYFKWEFYQSSLPGGREMST</sequence>
<feature type="region of interest" description="Disordered" evidence="1">
    <location>
        <begin position="70"/>
        <end position="89"/>
    </location>
</feature>
<proteinExistence type="predicted"/>